<dbReference type="GO" id="GO:0005829">
    <property type="term" value="C:cytosol"/>
    <property type="evidence" value="ECO:0007669"/>
    <property type="project" value="TreeGrafter"/>
</dbReference>
<dbReference type="Proteomes" id="UP000293045">
    <property type="component" value="Unassembled WGS sequence"/>
</dbReference>
<dbReference type="InterPro" id="IPR000866">
    <property type="entry name" value="AhpC/TSA"/>
</dbReference>
<dbReference type="PIRSF" id="PIRSF000239">
    <property type="entry name" value="AHPC"/>
    <property type="match status" value="1"/>
</dbReference>
<organism evidence="8 9">
    <name type="scientific">Hamiltosporidium magnivora</name>
    <dbReference type="NCBI Taxonomy" id="148818"/>
    <lineage>
        <taxon>Eukaryota</taxon>
        <taxon>Fungi</taxon>
        <taxon>Fungi incertae sedis</taxon>
        <taxon>Microsporidia</taxon>
        <taxon>Dubosqiidae</taxon>
        <taxon>Hamiltosporidium</taxon>
    </lineage>
</organism>
<dbReference type="InterPro" id="IPR024706">
    <property type="entry name" value="Peroxiredoxin_AhpC-typ"/>
</dbReference>
<dbReference type="Pfam" id="PF00578">
    <property type="entry name" value="AhpC-TSA"/>
    <property type="match status" value="1"/>
</dbReference>
<dbReference type="GO" id="GO:0033554">
    <property type="term" value="P:cellular response to stress"/>
    <property type="evidence" value="ECO:0007669"/>
    <property type="project" value="TreeGrafter"/>
</dbReference>
<reference evidence="8 9" key="1">
    <citation type="submission" date="2017-12" db="EMBL/GenBank/DDBJ databases">
        <authorList>
            <person name="Pombert J.-F."/>
            <person name="Haag K.L."/>
            <person name="Ebert D."/>
        </authorList>
    </citation>
    <scope>NUCLEOTIDE SEQUENCE [LARGE SCALE GENOMIC DNA]</scope>
    <source>
        <strain evidence="8">IL-BN-2</strain>
    </source>
</reference>
<dbReference type="GO" id="GO:0045454">
    <property type="term" value="P:cell redox homeostasis"/>
    <property type="evidence" value="ECO:0007669"/>
    <property type="project" value="TreeGrafter"/>
</dbReference>
<comment type="caution">
    <text evidence="8">The sequence shown here is derived from an EMBL/GenBank/DDBJ whole genome shotgun (WGS) entry which is preliminary data.</text>
</comment>
<dbReference type="VEuPathDB" id="MicrosporidiaDB:CWI39_1607p0020"/>
<dbReference type="InterPro" id="IPR013766">
    <property type="entry name" value="Thioredoxin_domain"/>
</dbReference>
<comment type="similarity">
    <text evidence="5">Belongs to the peroxiredoxin family.</text>
</comment>
<dbReference type="InterPro" id="IPR050217">
    <property type="entry name" value="Peroxiredoxin"/>
</dbReference>
<feature type="domain" description="Thioredoxin" evidence="7">
    <location>
        <begin position="1"/>
        <end position="159"/>
    </location>
</feature>
<evidence type="ECO:0000256" key="5">
    <source>
        <dbReference type="PIRNR" id="PIRNR000239"/>
    </source>
</evidence>
<evidence type="ECO:0000256" key="4">
    <source>
        <dbReference type="ARBA" id="ARBA00023284"/>
    </source>
</evidence>
<protein>
    <submittedName>
        <fullName evidence="8">Thioredoxin peroxidase</fullName>
    </submittedName>
</protein>
<dbReference type="InterPro" id="IPR036249">
    <property type="entry name" value="Thioredoxin-like_sf"/>
</dbReference>
<evidence type="ECO:0000256" key="2">
    <source>
        <dbReference type="ARBA" id="ARBA00022862"/>
    </source>
</evidence>
<accession>A0A4Q9L1J6</accession>
<evidence type="ECO:0000256" key="6">
    <source>
        <dbReference type="PIRSR" id="PIRSR000239-1"/>
    </source>
</evidence>
<feature type="active site" description="Cysteine sulfenic acid (-SOH) intermediate; for peroxidase activity" evidence="6">
    <location>
        <position position="46"/>
    </location>
</feature>
<dbReference type="GO" id="GO:0042744">
    <property type="term" value="P:hydrogen peroxide catabolic process"/>
    <property type="evidence" value="ECO:0007669"/>
    <property type="project" value="TreeGrafter"/>
</dbReference>
<dbReference type="EMBL" id="PIXR01001607">
    <property type="protein sequence ID" value="TBU00681.1"/>
    <property type="molecule type" value="Genomic_DNA"/>
</dbReference>
<dbReference type="VEuPathDB" id="MicrosporidiaDB:CWI36_0265p0040"/>
<evidence type="ECO:0000256" key="3">
    <source>
        <dbReference type="ARBA" id="ARBA00023002"/>
    </source>
</evidence>
<evidence type="ECO:0000256" key="1">
    <source>
        <dbReference type="ARBA" id="ARBA00022559"/>
    </source>
</evidence>
<dbReference type="PANTHER" id="PTHR10681:SF121">
    <property type="entry name" value="ALKYL HYDROPEROXIDE REDUCTASE C"/>
    <property type="match status" value="1"/>
</dbReference>
<evidence type="ECO:0000259" key="7">
    <source>
        <dbReference type="PROSITE" id="PS51352"/>
    </source>
</evidence>
<name>A0A4Q9L1J6_9MICR</name>
<gene>
    <name evidence="8" type="ORF">CWI39_1607p0020</name>
</gene>
<dbReference type="PANTHER" id="PTHR10681">
    <property type="entry name" value="THIOREDOXIN PEROXIDASE"/>
    <property type="match status" value="1"/>
</dbReference>
<evidence type="ECO:0000313" key="8">
    <source>
        <dbReference type="EMBL" id="TBU00681.1"/>
    </source>
</evidence>
<evidence type="ECO:0000313" key="9">
    <source>
        <dbReference type="Proteomes" id="UP000293045"/>
    </source>
</evidence>
<keyword evidence="2 5" id="KW-0049">Antioxidant</keyword>
<dbReference type="PROSITE" id="PS51352">
    <property type="entry name" value="THIOREDOXIN_2"/>
    <property type="match status" value="1"/>
</dbReference>
<dbReference type="GO" id="GO:0006979">
    <property type="term" value="P:response to oxidative stress"/>
    <property type="evidence" value="ECO:0007669"/>
    <property type="project" value="TreeGrafter"/>
</dbReference>
<proteinExistence type="inferred from homology"/>
<dbReference type="GO" id="GO:0008379">
    <property type="term" value="F:thioredoxin peroxidase activity"/>
    <property type="evidence" value="ECO:0007669"/>
    <property type="project" value="TreeGrafter"/>
</dbReference>
<keyword evidence="4 5" id="KW-0676">Redox-active center</keyword>
<dbReference type="CDD" id="cd03015">
    <property type="entry name" value="PRX_Typ2cys"/>
    <property type="match status" value="1"/>
</dbReference>
<sequence>MFDTREFRKFKVNAYDKGKIVEFTLEKFDNDLFVFVFYPYDFTFVCPTEINEISDHYEEFLKRKCGVFFISCDSVYSHKKWAETPREEKGIQGVKFPMVSDYNKKITTFFHLLREPDGHCARATVILDKNGKVRYYAVNDDKVGRSVPEILRIIDAIQFVDENGEVCKVNWKKSE</sequence>
<keyword evidence="1 5" id="KW-0575">Peroxidase</keyword>
<dbReference type="Gene3D" id="3.40.30.10">
    <property type="entry name" value="Glutaredoxin"/>
    <property type="match status" value="1"/>
</dbReference>
<dbReference type="AlphaFoldDB" id="A0A4Q9L1J6"/>
<dbReference type="SUPFAM" id="SSF52833">
    <property type="entry name" value="Thioredoxin-like"/>
    <property type="match status" value="1"/>
</dbReference>
<keyword evidence="3 5" id="KW-0560">Oxidoreductase</keyword>
<comment type="function">
    <text evidence="5">Thiol-specific peroxidase that catalyzes the reduction of hydrogen peroxide and organic hydroperoxides to water and alcohols, respectively.</text>
</comment>